<dbReference type="CDD" id="cd00090">
    <property type="entry name" value="HTH_ARSR"/>
    <property type="match status" value="1"/>
</dbReference>
<evidence type="ECO:0000256" key="1">
    <source>
        <dbReference type="ARBA" id="ARBA00023015"/>
    </source>
</evidence>
<dbReference type="Pfam" id="PF00455">
    <property type="entry name" value="DeoRC"/>
    <property type="match status" value="1"/>
</dbReference>
<dbReference type="PROSITE" id="PS00894">
    <property type="entry name" value="HTH_DEOR_1"/>
    <property type="match status" value="1"/>
</dbReference>
<keyword evidence="2" id="KW-0238">DNA-binding</keyword>
<dbReference type="Gene3D" id="1.10.10.10">
    <property type="entry name" value="Winged helix-like DNA-binding domain superfamily/Winged helix DNA-binding domain"/>
    <property type="match status" value="1"/>
</dbReference>
<dbReference type="InterPro" id="IPR050313">
    <property type="entry name" value="Carb_Metab_HTH_regulators"/>
</dbReference>
<dbReference type="EMBL" id="JACCBX010000003">
    <property type="protein sequence ID" value="NYE04931.1"/>
    <property type="molecule type" value="Genomic_DNA"/>
</dbReference>
<dbReference type="InterPro" id="IPR018356">
    <property type="entry name" value="Tscrpt_reg_HTH_DeoR_CS"/>
</dbReference>
<dbReference type="SUPFAM" id="SSF46785">
    <property type="entry name" value="Winged helix' DNA-binding domain"/>
    <property type="match status" value="1"/>
</dbReference>
<gene>
    <name evidence="5" type="ORF">F4694_001680</name>
</gene>
<dbReference type="InterPro" id="IPR001034">
    <property type="entry name" value="DeoR_HTH"/>
</dbReference>
<dbReference type="SUPFAM" id="SSF100950">
    <property type="entry name" value="NagB/RpiA/CoA transferase-like"/>
    <property type="match status" value="1"/>
</dbReference>
<evidence type="ECO:0000256" key="3">
    <source>
        <dbReference type="ARBA" id="ARBA00023163"/>
    </source>
</evidence>
<protein>
    <submittedName>
        <fullName evidence="5">DeoR family fructose operon transcriptional repressor</fullName>
    </submittedName>
</protein>
<evidence type="ECO:0000313" key="6">
    <source>
        <dbReference type="Proteomes" id="UP000548423"/>
    </source>
</evidence>
<evidence type="ECO:0000259" key="4">
    <source>
        <dbReference type="PROSITE" id="PS51000"/>
    </source>
</evidence>
<dbReference type="PANTHER" id="PTHR30363">
    <property type="entry name" value="HTH-TYPE TRANSCRIPTIONAL REGULATOR SRLR-RELATED"/>
    <property type="match status" value="1"/>
</dbReference>
<sequence>MYGIERKSAILDLLNKNSRVDVQELSQYFNLSESTIRRDLKELEEAQLLKRTHGGAVLFQSVTFEPTYNEKEVTFQEEKKAIAKEAAKFIENGESILLDSGTTTYYLSQELRNFSSLRVVTNSILCANELKDVPGIEVVLCGGSLRSETLALVGPLAEICFDQIRVDKTFIATNGVDVENGLTTPNLTEAATKKKMIACGKKVILITDHTKIGQVSFAKFADIHDINYLITDSAAPNTVVNRINEAGITVHIV</sequence>
<accession>A0A852T9P5</accession>
<evidence type="ECO:0000256" key="2">
    <source>
        <dbReference type="ARBA" id="ARBA00023125"/>
    </source>
</evidence>
<dbReference type="AlphaFoldDB" id="A0A852T9P5"/>
<dbReference type="InterPro" id="IPR036390">
    <property type="entry name" value="WH_DNA-bd_sf"/>
</dbReference>
<comment type="caution">
    <text evidence="5">The sequence shown here is derived from an EMBL/GenBank/DDBJ whole genome shotgun (WGS) entry which is preliminary data.</text>
</comment>
<reference evidence="6" key="1">
    <citation type="submission" date="2020-07" db="EMBL/GenBank/DDBJ databases">
        <authorList>
            <person name="Partida-Martinez L."/>
            <person name="Huntemann M."/>
            <person name="Clum A."/>
            <person name="Wang J."/>
            <person name="Palaniappan K."/>
            <person name="Ritter S."/>
            <person name="Chen I.-M."/>
            <person name="Stamatis D."/>
            <person name="Reddy T."/>
            <person name="O'Malley R."/>
            <person name="Daum C."/>
            <person name="Shapiro N."/>
            <person name="Ivanova N."/>
            <person name="Kyrpides N."/>
            <person name="Woyke T."/>
        </authorList>
    </citation>
    <scope>NUCLEOTIDE SEQUENCE [LARGE SCALE GENOMIC DNA]</scope>
    <source>
        <strain evidence="6">AT2.8</strain>
    </source>
</reference>
<dbReference type="InterPro" id="IPR036388">
    <property type="entry name" value="WH-like_DNA-bd_sf"/>
</dbReference>
<dbReference type="Pfam" id="PF08220">
    <property type="entry name" value="HTH_DeoR"/>
    <property type="match status" value="1"/>
</dbReference>
<evidence type="ECO:0000313" key="5">
    <source>
        <dbReference type="EMBL" id="NYE04931.1"/>
    </source>
</evidence>
<dbReference type="GO" id="GO:0003677">
    <property type="term" value="F:DNA binding"/>
    <property type="evidence" value="ECO:0007669"/>
    <property type="project" value="UniProtKB-KW"/>
</dbReference>
<dbReference type="InterPro" id="IPR037171">
    <property type="entry name" value="NagB/RpiA_transferase-like"/>
</dbReference>
<dbReference type="Gene3D" id="3.40.50.1360">
    <property type="match status" value="1"/>
</dbReference>
<dbReference type="SMART" id="SM01134">
    <property type="entry name" value="DeoRC"/>
    <property type="match status" value="1"/>
</dbReference>
<keyword evidence="3" id="KW-0804">Transcription</keyword>
<name>A0A852T9P5_9BACI</name>
<dbReference type="PRINTS" id="PR00037">
    <property type="entry name" value="HTHLACR"/>
</dbReference>
<dbReference type="GO" id="GO:0003700">
    <property type="term" value="F:DNA-binding transcription factor activity"/>
    <property type="evidence" value="ECO:0007669"/>
    <property type="project" value="InterPro"/>
</dbReference>
<dbReference type="InterPro" id="IPR014036">
    <property type="entry name" value="DeoR-like_C"/>
</dbReference>
<reference evidence="6" key="2">
    <citation type="submission" date="2020-08" db="EMBL/GenBank/DDBJ databases">
        <title>The Agave Microbiome: Exploring the role of microbial communities in plant adaptations to desert environments.</title>
        <authorList>
            <person name="Partida-Martinez L.P."/>
        </authorList>
    </citation>
    <scope>NUCLEOTIDE SEQUENCE [LARGE SCALE GENOMIC DNA]</scope>
    <source>
        <strain evidence="6">AT2.8</strain>
    </source>
</reference>
<keyword evidence="1" id="KW-0805">Transcription regulation</keyword>
<dbReference type="Proteomes" id="UP000548423">
    <property type="component" value="Unassembled WGS sequence"/>
</dbReference>
<dbReference type="SMART" id="SM00420">
    <property type="entry name" value="HTH_DEOR"/>
    <property type="match status" value="1"/>
</dbReference>
<dbReference type="InterPro" id="IPR011991">
    <property type="entry name" value="ArsR-like_HTH"/>
</dbReference>
<proteinExistence type="predicted"/>
<organism evidence="5 6">
    <name type="scientific">Neobacillus niacini</name>
    <dbReference type="NCBI Taxonomy" id="86668"/>
    <lineage>
        <taxon>Bacteria</taxon>
        <taxon>Bacillati</taxon>
        <taxon>Bacillota</taxon>
        <taxon>Bacilli</taxon>
        <taxon>Bacillales</taxon>
        <taxon>Bacillaceae</taxon>
        <taxon>Neobacillus</taxon>
    </lineage>
</organism>
<dbReference type="PANTHER" id="PTHR30363:SF44">
    <property type="entry name" value="AGA OPERON TRANSCRIPTIONAL REPRESSOR-RELATED"/>
    <property type="match status" value="1"/>
</dbReference>
<feature type="domain" description="HTH deoR-type" evidence="4">
    <location>
        <begin position="3"/>
        <end position="58"/>
    </location>
</feature>
<dbReference type="PROSITE" id="PS51000">
    <property type="entry name" value="HTH_DEOR_2"/>
    <property type="match status" value="1"/>
</dbReference>